<evidence type="ECO:0000256" key="9">
    <source>
        <dbReference type="ARBA" id="ARBA00022777"/>
    </source>
</evidence>
<keyword evidence="15" id="KW-1185">Reference proteome</keyword>
<keyword evidence="10 13" id="KW-0067">ATP-binding</keyword>
<evidence type="ECO:0000256" key="5">
    <source>
        <dbReference type="ARBA" id="ARBA00022516"/>
    </source>
</evidence>
<dbReference type="RefSeq" id="WP_237442706.1">
    <property type="nucleotide sequence ID" value="NZ_CAKLPX010000001.1"/>
</dbReference>
<dbReference type="InterPro" id="IPR027417">
    <property type="entry name" value="P-loop_NTPase"/>
</dbReference>
<evidence type="ECO:0000313" key="14">
    <source>
        <dbReference type="EMBL" id="CAH0990005.1"/>
    </source>
</evidence>
<dbReference type="InterPro" id="IPR003758">
    <property type="entry name" value="LpxK"/>
</dbReference>
<evidence type="ECO:0000256" key="7">
    <source>
        <dbReference type="ARBA" id="ARBA00022679"/>
    </source>
</evidence>
<evidence type="ECO:0000256" key="3">
    <source>
        <dbReference type="ARBA" id="ARBA00012071"/>
    </source>
</evidence>
<keyword evidence="8 13" id="KW-0547">Nucleotide-binding</keyword>
<evidence type="ECO:0000256" key="11">
    <source>
        <dbReference type="ARBA" id="ARBA00023098"/>
    </source>
</evidence>
<keyword evidence="6 13" id="KW-0441">Lipid A biosynthesis</keyword>
<keyword evidence="7 13" id="KW-0808">Transferase</keyword>
<dbReference type="PANTHER" id="PTHR42724">
    <property type="entry name" value="TETRAACYLDISACCHARIDE 4'-KINASE"/>
    <property type="match status" value="1"/>
</dbReference>
<comment type="similarity">
    <text evidence="13">Belongs to the LpxK family.</text>
</comment>
<protein>
    <recommendedName>
        <fullName evidence="4 13">Tetraacyldisaccharide 4'-kinase</fullName>
        <ecNumber evidence="3 13">2.7.1.130</ecNumber>
    </recommendedName>
    <alternativeName>
        <fullName evidence="12 13">Lipid A 4'-kinase</fullName>
    </alternativeName>
</protein>
<evidence type="ECO:0000256" key="12">
    <source>
        <dbReference type="ARBA" id="ARBA00029757"/>
    </source>
</evidence>
<evidence type="ECO:0000256" key="8">
    <source>
        <dbReference type="ARBA" id="ARBA00022741"/>
    </source>
</evidence>
<evidence type="ECO:0000313" key="15">
    <source>
        <dbReference type="Proteomes" id="UP000838100"/>
    </source>
</evidence>
<proteinExistence type="inferred from homology"/>
<feature type="binding site" evidence="13">
    <location>
        <begin position="61"/>
        <end position="68"/>
    </location>
    <ligand>
        <name>ATP</name>
        <dbReference type="ChEBI" id="CHEBI:30616"/>
    </ligand>
</feature>
<dbReference type="PANTHER" id="PTHR42724:SF1">
    <property type="entry name" value="TETRAACYLDISACCHARIDE 4'-KINASE, MITOCHONDRIAL-RELATED"/>
    <property type="match status" value="1"/>
</dbReference>
<evidence type="ECO:0000256" key="2">
    <source>
        <dbReference type="ARBA" id="ARBA00004870"/>
    </source>
</evidence>
<comment type="function">
    <text evidence="1 13">Transfers the gamma-phosphate of ATP to the 4'-position of a tetraacyldisaccharide 1-phosphate intermediate (termed DS-1-P) to form tetraacyldisaccharide 1,4'-bis-phosphate (lipid IVA).</text>
</comment>
<dbReference type="SUPFAM" id="SSF52540">
    <property type="entry name" value="P-loop containing nucleoside triphosphate hydrolases"/>
    <property type="match status" value="1"/>
</dbReference>
<evidence type="ECO:0000256" key="4">
    <source>
        <dbReference type="ARBA" id="ARBA00016436"/>
    </source>
</evidence>
<dbReference type="NCBIfam" id="TIGR00682">
    <property type="entry name" value="lpxK"/>
    <property type="match status" value="1"/>
</dbReference>
<dbReference type="HAMAP" id="MF_00409">
    <property type="entry name" value="LpxK"/>
    <property type="match status" value="1"/>
</dbReference>
<dbReference type="Proteomes" id="UP000838100">
    <property type="component" value="Unassembled WGS sequence"/>
</dbReference>
<comment type="catalytic activity">
    <reaction evidence="13">
        <text>a lipid A disaccharide + ATP = a lipid IVA + ADP + H(+)</text>
        <dbReference type="Rhea" id="RHEA:67840"/>
        <dbReference type="ChEBI" id="CHEBI:15378"/>
        <dbReference type="ChEBI" id="CHEBI:30616"/>
        <dbReference type="ChEBI" id="CHEBI:176343"/>
        <dbReference type="ChEBI" id="CHEBI:176425"/>
        <dbReference type="ChEBI" id="CHEBI:456216"/>
        <dbReference type="EC" id="2.7.1.130"/>
    </reaction>
</comment>
<keyword evidence="11 13" id="KW-0443">Lipid metabolism</keyword>
<dbReference type="EC" id="2.7.1.130" evidence="3 13"/>
<reference evidence="14" key="1">
    <citation type="submission" date="2021-12" db="EMBL/GenBank/DDBJ databases">
        <authorList>
            <person name="Rodrigo-Torres L."/>
            <person name="Arahal R. D."/>
            <person name="Lucena T."/>
        </authorList>
    </citation>
    <scope>NUCLEOTIDE SEQUENCE</scope>
    <source>
        <strain evidence="14">CECT 8267</strain>
    </source>
</reference>
<sequence>MARLQDRWYQPESVDDWSVRLLKPLAAVVKTVARRRYRDFTANPAAQDKPRCPVIVVGNITVGGTGKTPVVIYLIELLRRQGFTPGVVSRGYGGKAGHYPMRVTADSLGSEAGDEPLLIASRTGCPVVVDPNRTQAISALLSQTDCDIVISDDGLQHFAMARDLDIVVVDGHRGLGNQLCLPAGPLREPVERLADVDFILHNSTEATLPTAANGVAQAVFTLQPGDAINCFDHSRRGVKTLAELGDIAAIAGIGHPQRFFSMLTTLGLSTTNTGYADHYAYSAQDLADKHEPVIVMTEKDAVKCRDFADRRCWYIPIEAIFPPSFDRQLIDAINRITSLTSAQ</sequence>
<dbReference type="GO" id="GO:0009029">
    <property type="term" value="F:lipid-A 4'-kinase activity"/>
    <property type="evidence" value="ECO:0007669"/>
    <property type="project" value="UniProtKB-EC"/>
</dbReference>
<comment type="pathway">
    <text evidence="2 13">Glycolipid biosynthesis; lipid IV(A) biosynthesis; lipid IV(A) from (3R)-3-hydroxytetradecanoyl-[acyl-carrier-protein] and UDP-N-acetyl-alpha-D-glucosamine: step 6/6.</text>
</comment>
<dbReference type="Pfam" id="PF02606">
    <property type="entry name" value="LpxK"/>
    <property type="match status" value="1"/>
</dbReference>
<keyword evidence="9 13" id="KW-0418">Kinase</keyword>
<evidence type="ECO:0000256" key="13">
    <source>
        <dbReference type="HAMAP-Rule" id="MF_00409"/>
    </source>
</evidence>
<organism evidence="14 15">
    <name type="scientific">Sinobacterium norvegicum</name>
    <dbReference type="NCBI Taxonomy" id="1641715"/>
    <lineage>
        <taxon>Bacteria</taxon>
        <taxon>Pseudomonadati</taxon>
        <taxon>Pseudomonadota</taxon>
        <taxon>Gammaproteobacteria</taxon>
        <taxon>Cellvibrionales</taxon>
        <taxon>Spongiibacteraceae</taxon>
        <taxon>Sinobacterium</taxon>
    </lineage>
</organism>
<evidence type="ECO:0000256" key="1">
    <source>
        <dbReference type="ARBA" id="ARBA00002274"/>
    </source>
</evidence>
<keyword evidence="5 13" id="KW-0444">Lipid biosynthesis</keyword>
<dbReference type="EMBL" id="CAKLPX010000001">
    <property type="protein sequence ID" value="CAH0990005.1"/>
    <property type="molecule type" value="Genomic_DNA"/>
</dbReference>
<evidence type="ECO:0000256" key="10">
    <source>
        <dbReference type="ARBA" id="ARBA00022840"/>
    </source>
</evidence>
<name>A0ABN8EBY7_9GAMM</name>
<gene>
    <name evidence="13 14" type="primary">lpxK</name>
    <name evidence="14" type="ORF">SIN8267_00082</name>
</gene>
<accession>A0ABN8EBY7</accession>
<evidence type="ECO:0000256" key="6">
    <source>
        <dbReference type="ARBA" id="ARBA00022556"/>
    </source>
</evidence>
<comment type="caution">
    <text evidence="14">The sequence shown here is derived from an EMBL/GenBank/DDBJ whole genome shotgun (WGS) entry which is preliminary data.</text>
</comment>